<dbReference type="InterPro" id="IPR002347">
    <property type="entry name" value="SDR_fam"/>
</dbReference>
<keyword evidence="4" id="KW-1185">Reference proteome</keyword>
<dbReference type="GO" id="GO:0016491">
    <property type="term" value="F:oxidoreductase activity"/>
    <property type="evidence" value="ECO:0007669"/>
    <property type="project" value="UniProtKB-KW"/>
</dbReference>
<dbReference type="AlphaFoldDB" id="A0A411HH36"/>
<dbReference type="EMBL" id="CP035704">
    <property type="protein sequence ID" value="QBB69828.1"/>
    <property type="molecule type" value="Genomic_DNA"/>
</dbReference>
<dbReference type="InterPro" id="IPR036291">
    <property type="entry name" value="NAD(P)-bd_dom_sf"/>
</dbReference>
<evidence type="ECO:0000313" key="4">
    <source>
        <dbReference type="Proteomes" id="UP000291562"/>
    </source>
</evidence>
<dbReference type="PANTHER" id="PTHR42901:SF1">
    <property type="entry name" value="ALCOHOL DEHYDROGENASE"/>
    <property type="match status" value="1"/>
</dbReference>
<dbReference type="Pfam" id="PF00106">
    <property type="entry name" value="adh_short"/>
    <property type="match status" value="1"/>
</dbReference>
<dbReference type="InterPro" id="IPR020904">
    <property type="entry name" value="Sc_DH/Rdtase_CS"/>
</dbReference>
<dbReference type="PROSITE" id="PS00061">
    <property type="entry name" value="ADH_SHORT"/>
    <property type="match status" value="1"/>
</dbReference>
<organism evidence="3 4">
    <name type="scientific">Pseudolysobacter antarcticus</name>
    <dbReference type="NCBI Taxonomy" id="2511995"/>
    <lineage>
        <taxon>Bacteria</taxon>
        <taxon>Pseudomonadati</taxon>
        <taxon>Pseudomonadota</taxon>
        <taxon>Gammaproteobacteria</taxon>
        <taxon>Lysobacterales</taxon>
        <taxon>Rhodanobacteraceae</taxon>
        <taxon>Pseudolysobacter</taxon>
    </lineage>
</organism>
<protein>
    <submittedName>
        <fullName evidence="3">SDR family NAD(P)-dependent oxidoreductase</fullName>
    </submittedName>
</protein>
<name>A0A411HH36_9GAMM</name>
<comment type="similarity">
    <text evidence="1">Belongs to the short-chain dehydrogenases/reductases (SDR) family.</text>
</comment>
<accession>A0A411HH36</accession>
<dbReference type="PRINTS" id="PR00081">
    <property type="entry name" value="GDHRDH"/>
</dbReference>
<dbReference type="PANTHER" id="PTHR42901">
    <property type="entry name" value="ALCOHOL DEHYDROGENASE"/>
    <property type="match status" value="1"/>
</dbReference>
<dbReference type="Proteomes" id="UP000291562">
    <property type="component" value="Chromosome"/>
</dbReference>
<dbReference type="KEGG" id="xbc:ELE36_05285"/>
<sequence>MAVLPIRTLPPDFAPQPHSLKDRVVLITGATGGLGRTSSLAAAQAGARVILLARKVPLLEKLYDEILALGQAEPAIYPLSLEGATPRDYETLADTLKAEYGRLDGIVHAAAHLAGLMPAAEIKPEEWMRTLHVNLSAPYLLTQACQPLLARADDASVVFVLDDPARSSRAFWGGYGVAKAGLESLVSILHQEWENGPIRVHALLPAPMRTALRRMAYFGENTMRIATPQIAAESVVYLLSPVALQLRGQILDLRKSDAALKQQDA</sequence>
<dbReference type="SUPFAM" id="SSF51735">
    <property type="entry name" value="NAD(P)-binding Rossmann-fold domains"/>
    <property type="match status" value="1"/>
</dbReference>
<evidence type="ECO:0000313" key="3">
    <source>
        <dbReference type="EMBL" id="QBB69828.1"/>
    </source>
</evidence>
<dbReference type="Gene3D" id="3.40.50.720">
    <property type="entry name" value="NAD(P)-binding Rossmann-like Domain"/>
    <property type="match status" value="1"/>
</dbReference>
<gene>
    <name evidence="3" type="ORF">ELE36_05285</name>
</gene>
<dbReference type="OrthoDB" id="9790785at2"/>
<dbReference type="RefSeq" id="WP_129832088.1">
    <property type="nucleotide sequence ID" value="NZ_CP035704.1"/>
</dbReference>
<evidence type="ECO:0000256" key="1">
    <source>
        <dbReference type="ARBA" id="ARBA00006484"/>
    </source>
</evidence>
<keyword evidence="2" id="KW-0560">Oxidoreductase</keyword>
<proteinExistence type="inferred from homology"/>
<evidence type="ECO:0000256" key="2">
    <source>
        <dbReference type="ARBA" id="ARBA00023002"/>
    </source>
</evidence>
<reference evidence="3 4" key="1">
    <citation type="submission" date="2019-01" db="EMBL/GenBank/DDBJ databases">
        <title>Pseudolysobacter antarctica gen. nov., sp. nov., isolated from Fildes Peninsula, Antarctica.</title>
        <authorList>
            <person name="Wei Z."/>
            <person name="Peng F."/>
        </authorList>
    </citation>
    <scope>NUCLEOTIDE SEQUENCE [LARGE SCALE GENOMIC DNA]</scope>
    <source>
        <strain evidence="3 4">AQ6-296</strain>
    </source>
</reference>